<sequence length="420" mass="47469">MLRSPRSAVRSCRLRALCCGLIAVVSAASAETGSWRYDGHVESRYQGLTRQGMETLSLRQRLWVNLNRQQASWELFAKAGVDLDPERHDFDATLEPRLHELYLNLRPVSDLRLSVGRKRILWGVADGRNTMDLINPSDNRDPLATGRSSTRLASDLVALEWLGAQQSLELVWLPWAAVDQQAAFGSPWEPDAVHALREADRLGELRLEEADDPDDSELALRYSHYGQGLDWYLVYFDGYRDDPLVERLGEGMLRTGYRRYHAYGAQVALGVGDSTLRLELAHKPDYPITGGDGRMTRTARTQLVVGWDYQLDATAYLNLQLYVDRFHDVEADDEYGEGQYAGLTLGLSDRYLDDQLTLGVRGMADVVSGESMTEIYAEYSPVDDWSFQLGHYFIDGPADSGLGQFADNWLLYAQLTHFFR</sequence>
<evidence type="ECO:0000256" key="1">
    <source>
        <dbReference type="SAM" id="SignalP"/>
    </source>
</evidence>
<proteinExistence type="predicted"/>
<dbReference type="STRING" id="765913.ThidrDRAFT_3098"/>
<evidence type="ECO:0000313" key="3">
    <source>
        <dbReference type="Proteomes" id="UP000004200"/>
    </source>
</evidence>
<keyword evidence="1" id="KW-0732">Signal</keyword>
<evidence type="ECO:0008006" key="4">
    <source>
        <dbReference type="Google" id="ProtNLM"/>
    </source>
</evidence>
<dbReference type="Proteomes" id="UP000004200">
    <property type="component" value="Unassembled WGS sequence"/>
</dbReference>
<evidence type="ECO:0000313" key="2">
    <source>
        <dbReference type="EMBL" id="EGV29812.1"/>
    </source>
</evidence>
<gene>
    <name evidence="2" type="ORF">ThidrDRAFT_3098</name>
</gene>
<feature type="chain" id="PRO_5003428386" description="Alginate export domain-containing protein" evidence="1">
    <location>
        <begin position="31"/>
        <end position="420"/>
    </location>
</feature>
<name>G2E485_9GAMM</name>
<dbReference type="eggNOG" id="ENOG5032MWF">
    <property type="taxonomic scope" value="Bacteria"/>
</dbReference>
<dbReference type="AlphaFoldDB" id="G2E485"/>
<accession>G2E485</accession>
<organism evidence="2 3">
    <name type="scientific">Thiorhodococcus drewsii AZ1</name>
    <dbReference type="NCBI Taxonomy" id="765913"/>
    <lineage>
        <taxon>Bacteria</taxon>
        <taxon>Pseudomonadati</taxon>
        <taxon>Pseudomonadota</taxon>
        <taxon>Gammaproteobacteria</taxon>
        <taxon>Chromatiales</taxon>
        <taxon>Chromatiaceae</taxon>
        <taxon>Thiorhodococcus</taxon>
    </lineage>
</organism>
<protein>
    <recommendedName>
        <fullName evidence="4">Alginate export domain-containing protein</fullName>
    </recommendedName>
</protein>
<dbReference type="EMBL" id="AFWT01000023">
    <property type="protein sequence ID" value="EGV29812.1"/>
    <property type="molecule type" value="Genomic_DNA"/>
</dbReference>
<feature type="signal peptide" evidence="1">
    <location>
        <begin position="1"/>
        <end position="30"/>
    </location>
</feature>
<comment type="caution">
    <text evidence="2">The sequence shown here is derived from an EMBL/GenBank/DDBJ whole genome shotgun (WGS) entry which is preliminary data.</text>
</comment>
<keyword evidence="3" id="KW-1185">Reference proteome</keyword>
<reference evidence="2 3" key="1">
    <citation type="submission" date="2011-06" db="EMBL/GenBank/DDBJ databases">
        <title>The draft genome of Thiorhodococcus drewsii AZ1.</title>
        <authorList>
            <consortium name="US DOE Joint Genome Institute (JGI-PGF)"/>
            <person name="Lucas S."/>
            <person name="Han J."/>
            <person name="Lapidus A."/>
            <person name="Cheng J.-F."/>
            <person name="Goodwin L."/>
            <person name="Pitluck S."/>
            <person name="Peters L."/>
            <person name="Land M.L."/>
            <person name="Hauser L."/>
            <person name="Vogl K."/>
            <person name="Liu Z."/>
            <person name="Imhoff J."/>
            <person name="Thiel V."/>
            <person name="Frigaard N.-U."/>
            <person name="Bryant D.A."/>
            <person name="Woyke T.J."/>
        </authorList>
    </citation>
    <scope>NUCLEOTIDE SEQUENCE [LARGE SCALE GENOMIC DNA]</scope>
    <source>
        <strain evidence="2 3">AZ1</strain>
    </source>
</reference>